<dbReference type="SUPFAM" id="SSF53756">
    <property type="entry name" value="UDP-Glycosyltransferase/glycogen phosphorylase"/>
    <property type="match status" value="1"/>
</dbReference>
<name>A0A9X2XUX5_9BACT</name>
<feature type="domain" description="Glycosyl transferase family 1" evidence="2">
    <location>
        <begin position="193"/>
        <end position="330"/>
    </location>
</feature>
<reference evidence="4" key="2">
    <citation type="submission" date="2023-04" db="EMBL/GenBank/DDBJ databases">
        <title>Paracnuella aquatica gen. nov., sp. nov., a member of the family Chitinophagaceae isolated from a hot spring.</title>
        <authorList>
            <person name="Wang C."/>
        </authorList>
    </citation>
    <scope>NUCLEOTIDE SEQUENCE</scope>
    <source>
        <strain evidence="4">LB-8</strain>
    </source>
</reference>
<gene>
    <name evidence="4" type="ORF">OCK74_07630</name>
</gene>
<dbReference type="Pfam" id="PF09314">
    <property type="entry name" value="DUF1972"/>
    <property type="match status" value="1"/>
</dbReference>
<dbReference type="EMBL" id="JAOTIF010000003">
    <property type="protein sequence ID" value="MCU7548982.1"/>
    <property type="molecule type" value="Genomic_DNA"/>
</dbReference>
<keyword evidence="1" id="KW-0808">Transferase</keyword>
<dbReference type="RefSeq" id="WP_279296424.1">
    <property type="nucleotide sequence ID" value="NZ_JAOTIF010000003.1"/>
</dbReference>
<dbReference type="AlphaFoldDB" id="A0A9X2XUX5"/>
<dbReference type="Gene3D" id="3.40.50.2000">
    <property type="entry name" value="Glycogen Phosphorylase B"/>
    <property type="match status" value="2"/>
</dbReference>
<evidence type="ECO:0000259" key="3">
    <source>
        <dbReference type="Pfam" id="PF09314"/>
    </source>
</evidence>
<protein>
    <submittedName>
        <fullName evidence="4">DUF1972 domain-containing protein</fullName>
    </submittedName>
</protein>
<evidence type="ECO:0000313" key="4">
    <source>
        <dbReference type="EMBL" id="MCU7548982.1"/>
    </source>
</evidence>
<organism evidence="4 5">
    <name type="scientific">Paraflavisolibacter caeni</name>
    <dbReference type="NCBI Taxonomy" id="2982496"/>
    <lineage>
        <taxon>Bacteria</taxon>
        <taxon>Pseudomonadati</taxon>
        <taxon>Bacteroidota</taxon>
        <taxon>Chitinophagia</taxon>
        <taxon>Chitinophagales</taxon>
        <taxon>Chitinophagaceae</taxon>
        <taxon>Paraflavisolibacter</taxon>
    </lineage>
</organism>
<dbReference type="PANTHER" id="PTHR46401:SF2">
    <property type="entry name" value="GLYCOSYLTRANSFERASE WBBK-RELATED"/>
    <property type="match status" value="1"/>
</dbReference>
<comment type="caution">
    <text evidence="4">The sequence shown here is derived from an EMBL/GenBank/DDBJ whole genome shotgun (WGS) entry which is preliminary data.</text>
</comment>
<evidence type="ECO:0000256" key="1">
    <source>
        <dbReference type="ARBA" id="ARBA00022679"/>
    </source>
</evidence>
<evidence type="ECO:0000313" key="5">
    <source>
        <dbReference type="Proteomes" id="UP001155483"/>
    </source>
</evidence>
<proteinExistence type="predicted"/>
<dbReference type="Proteomes" id="UP001155483">
    <property type="component" value="Unassembled WGS sequence"/>
</dbReference>
<reference evidence="4" key="1">
    <citation type="submission" date="2022-09" db="EMBL/GenBank/DDBJ databases">
        <authorList>
            <person name="Yuan C."/>
            <person name="Ke Z."/>
        </authorList>
    </citation>
    <scope>NUCLEOTIDE SEQUENCE</scope>
    <source>
        <strain evidence="4">LB-8</strain>
    </source>
</reference>
<dbReference type="InterPro" id="IPR001296">
    <property type="entry name" value="Glyco_trans_1"/>
</dbReference>
<dbReference type="PANTHER" id="PTHR46401">
    <property type="entry name" value="GLYCOSYLTRANSFERASE WBBK-RELATED"/>
    <property type="match status" value="1"/>
</dbReference>
<sequence>MKLKIAIIGTRGIPNHYGGFEQATEFLSEGLMKRGHEVSVYNSHNHPYQKSTWNGVHIIHCYDPEYIIKTPGQFIYDYNCIRDARKRNFDVVLFMGYTSSSIWGKIFPNNCAIISNMDGLEWKRSKYSKPVQYYLKYAEYLAVKFSQYYIADSEVIKDYLDNHYKIQCKYIPYGADLYNNCKEDALDNYSLTKWNYFLLMARMEPENNIETVLEGFHKSNSGKKFMVIGNIKERYGQYIAHKYTRDDRIKFLGGVFDQSIVHAIRTNAHLYFHGHSVGGTNPSLLEAMASKVLIAAHENDFNKSVLHNDAFYFSDFQDAQYLINSVERNDTEINMINNNYKKIQEQFSWEKVIDSYHEFICACYHQFKKNL</sequence>
<dbReference type="InterPro" id="IPR015393">
    <property type="entry name" value="DUF1972"/>
</dbReference>
<feature type="domain" description="DUF1972" evidence="3">
    <location>
        <begin position="5"/>
        <end position="176"/>
    </location>
</feature>
<keyword evidence="5" id="KW-1185">Reference proteome</keyword>
<dbReference type="GO" id="GO:0016757">
    <property type="term" value="F:glycosyltransferase activity"/>
    <property type="evidence" value="ECO:0007669"/>
    <property type="project" value="InterPro"/>
</dbReference>
<dbReference type="Pfam" id="PF00534">
    <property type="entry name" value="Glycos_transf_1"/>
    <property type="match status" value="1"/>
</dbReference>
<evidence type="ECO:0000259" key="2">
    <source>
        <dbReference type="Pfam" id="PF00534"/>
    </source>
</evidence>
<accession>A0A9X2XUX5</accession>